<evidence type="ECO:0000256" key="3">
    <source>
        <dbReference type="ARBA" id="ARBA00023108"/>
    </source>
</evidence>
<dbReference type="GO" id="GO:0005634">
    <property type="term" value="C:nucleus"/>
    <property type="evidence" value="ECO:0007669"/>
    <property type="project" value="UniProtKB-SubCell"/>
</dbReference>
<organism evidence="6 7">
    <name type="scientific">Hevea brasiliensis</name>
    <name type="common">Para rubber tree</name>
    <name type="synonym">Siphonia brasiliensis</name>
    <dbReference type="NCBI Taxonomy" id="3981"/>
    <lineage>
        <taxon>Eukaryota</taxon>
        <taxon>Viridiplantae</taxon>
        <taxon>Streptophyta</taxon>
        <taxon>Embryophyta</taxon>
        <taxon>Tracheophyta</taxon>
        <taxon>Spermatophyta</taxon>
        <taxon>Magnoliopsida</taxon>
        <taxon>eudicotyledons</taxon>
        <taxon>Gunneridae</taxon>
        <taxon>Pentapetalae</taxon>
        <taxon>rosids</taxon>
        <taxon>fabids</taxon>
        <taxon>Malpighiales</taxon>
        <taxon>Euphorbiaceae</taxon>
        <taxon>Crotonoideae</taxon>
        <taxon>Micrandreae</taxon>
        <taxon>Hevea</taxon>
    </lineage>
</organism>
<sequence>MDDVTTSPKPKPILSKTTKNKRLTGEFNIVDNDDDETEEEDCDVEVWDTLSKSFRQVQAVLDQNRNLIQQVNENHQSMVPDNLTKNVSLIREINGNISKDDFMAAGLLLSPLPLPP</sequence>
<name>A0A6A6MJM2_HEVBR</name>
<evidence type="ECO:0000313" key="7">
    <source>
        <dbReference type="Proteomes" id="UP000467840"/>
    </source>
</evidence>
<dbReference type="Proteomes" id="UP000467840">
    <property type="component" value="Chromosome 14"/>
</dbReference>
<keyword evidence="7" id="KW-1185">Reference proteome</keyword>
<dbReference type="GO" id="GO:0048511">
    <property type="term" value="P:rhythmic process"/>
    <property type="evidence" value="ECO:0007669"/>
    <property type="project" value="UniProtKB-KW"/>
</dbReference>
<comment type="caution">
    <text evidence="6">The sequence shown here is derived from an EMBL/GenBank/DDBJ whole genome shotgun (WGS) entry which is preliminary data.</text>
</comment>
<evidence type="ECO:0000256" key="1">
    <source>
        <dbReference type="ARBA" id="ARBA00004123"/>
    </source>
</evidence>
<comment type="subcellular location">
    <subcellularLocation>
        <location evidence="1">Nucleus</location>
    </subcellularLocation>
</comment>
<feature type="domain" description="Protein EARLY FLOWERING 4" evidence="5">
    <location>
        <begin position="42"/>
        <end position="99"/>
    </location>
</feature>
<gene>
    <name evidence="6" type="ORF">GH714_035081</name>
</gene>
<dbReference type="GO" id="GO:0009649">
    <property type="term" value="P:entrainment of circadian clock"/>
    <property type="evidence" value="ECO:0007669"/>
    <property type="project" value="TreeGrafter"/>
</dbReference>
<dbReference type="InterPro" id="IPR009741">
    <property type="entry name" value="EARLY_FLOWERING_4_dom"/>
</dbReference>
<dbReference type="AlphaFoldDB" id="A0A6A6MJM2"/>
<dbReference type="InterPro" id="IPR040462">
    <property type="entry name" value="EARLY_FLOWERING_4"/>
</dbReference>
<proteinExistence type="inferred from homology"/>
<keyword evidence="4" id="KW-0539">Nucleus</keyword>
<dbReference type="PANTHER" id="PTHR33469:SF1">
    <property type="entry name" value="PROTEIN ELF4-LIKE 1"/>
    <property type="match status" value="1"/>
</dbReference>
<evidence type="ECO:0000313" key="6">
    <source>
        <dbReference type="EMBL" id="KAF2312563.1"/>
    </source>
</evidence>
<reference evidence="6 7" key="1">
    <citation type="journal article" date="2020" name="Mol. Plant">
        <title>The Chromosome-Based Rubber Tree Genome Provides New Insights into Spurge Genome Evolution and Rubber Biosynthesis.</title>
        <authorList>
            <person name="Liu J."/>
            <person name="Shi C."/>
            <person name="Shi C.C."/>
            <person name="Li W."/>
            <person name="Zhang Q.J."/>
            <person name="Zhang Y."/>
            <person name="Li K."/>
            <person name="Lu H.F."/>
            <person name="Shi C."/>
            <person name="Zhu S.T."/>
            <person name="Xiao Z.Y."/>
            <person name="Nan H."/>
            <person name="Yue Y."/>
            <person name="Zhu X.G."/>
            <person name="Wu Y."/>
            <person name="Hong X.N."/>
            <person name="Fan G.Y."/>
            <person name="Tong Y."/>
            <person name="Zhang D."/>
            <person name="Mao C.L."/>
            <person name="Liu Y.L."/>
            <person name="Hao S.J."/>
            <person name="Liu W.Q."/>
            <person name="Lv M.Q."/>
            <person name="Zhang H.B."/>
            <person name="Liu Y."/>
            <person name="Hu-Tang G.R."/>
            <person name="Wang J.P."/>
            <person name="Wang J.H."/>
            <person name="Sun Y.H."/>
            <person name="Ni S.B."/>
            <person name="Chen W.B."/>
            <person name="Zhang X.C."/>
            <person name="Jiao Y.N."/>
            <person name="Eichler E.E."/>
            <person name="Li G.H."/>
            <person name="Liu X."/>
            <person name="Gao L.Z."/>
        </authorList>
    </citation>
    <scope>NUCLEOTIDE SEQUENCE [LARGE SCALE GENOMIC DNA]</scope>
    <source>
        <strain evidence="7">cv. GT1</strain>
        <tissue evidence="6">Leaf</tissue>
    </source>
</reference>
<dbReference type="Pfam" id="PF07011">
    <property type="entry name" value="Elf4"/>
    <property type="match status" value="1"/>
</dbReference>
<evidence type="ECO:0000256" key="2">
    <source>
        <dbReference type="ARBA" id="ARBA00009514"/>
    </source>
</evidence>
<evidence type="ECO:0000256" key="4">
    <source>
        <dbReference type="ARBA" id="ARBA00023242"/>
    </source>
</evidence>
<accession>A0A6A6MJM2</accession>
<keyword evidence="3" id="KW-0090">Biological rhythms</keyword>
<comment type="similarity">
    <text evidence="2">Belongs to the EARLY FLOWERING 4 family.</text>
</comment>
<dbReference type="GO" id="GO:0042753">
    <property type="term" value="P:positive regulation of circadian rhythm"/>
    <property type="evidence" value="ECO:0007669"/>
    <property type="project" value="InterPro"/>
</dbReference>
<protein>
    <recommendedName>
        <fullName evidence="5">Protein EARLY FLOWERING 4 domain-containing protein</fullName>
    </recommendedName>
</protein>
<evidence type="ECO:0000259" key="5">
    <source>
        <dbReference type="Pfam" id="PF07011"/>
    </source>
</evidence>
<dbReference type="EMBL" id="JAAGAX010000006">
    <property type="protein sequence ID" value="KAF2312563.1"/>
    <property type="molecule type" value="Genomic_DNA"/>
</dbReference>
<dbReference type="PANTHER" id="PTHR33469">
    <property type="entry name" value="PROTEIN ELF4-LIKE 4"/>
    <property type="match status" value="1"/>
</dbReference>